<feature type="transmembrane region" description="Helical" evidence="8">
    <location>
        <begin position="75"/>
        <end position="95"/>
    </location>
</feature>
<dbReference type="KEGG" id="muh:HYN43_013115"/>
<dbReference type="Gene3D" id="1.20.1250.20">
    <property type="entry name" value="MFS general substrate transporter like domains"/>
    <property type="match status" value="1"/>
</dbReference>
<dbReference type="Gene3D" id="1.20.1720.10">
    <property type="entry name" value="Multidrug resistance protein D"/>
    <property type="match status" value="1"/>
</dbReference>
<dbReference type="Proteomes" id="UP000270046">
    <property type="component" value="Chromosome"/>
</dbReference>
<evidence type="ECO:0000313" key="11">
    <source>
        <dbReference type="Proteomes" id="UP000270046"/>
    </source>
</evidence>
<dbReference type="InterPro" id="IPR005829">
    <property type="entry name" value="Sugar_transporter_CS"/>
</dbReference>
<dbReference type="EMBL" id="CP032869">
    <property type="protein sequence ID" value="AYL96175.1"/>
    <property type="molecule type" value="Genomic_DNA"/>
</dbReference>
<keyword evidence="5 8" id="KW-0812">Transmembrane</keyword>
<dbReference type="NCBIfam" id="TIGR00711">
    <property type="entry name" value="efflux_EmrB"/>
    <property type="match status" value="1"/>
</dbReference>
<feature type="transmembrane region" description="Helical" evidence="8">
    <location>
        <begin position="47"/>
        <end position="68"/>
    </location>
</feature>
<dbReference type="OrthoDB" id="9807274at2"/>
<dbReference type="PROSITE" id="PS50850">
    <property type="entry name" value="MFS"/>
    <property type="match status" value="1"/>
</dbReference>
<name>A0A494VY61_9SPHI</name>
<evidence type="ECO:0000256" key="2">
    <source>
        <dbReference type="ARBA" id="ARBA00008537"/>
    </source>
</evidence>
<dbReference type="GO" id="GO:0022857">
    <property type="term" value="F:transmembrane transporter activity"/>
    <property type="evidence" value="ECO:0007669"/>
    <property type="project" value="InterPro"/>
</dbReference>
<proteinExistence type="inferred from homology"/>
<evidence type="ECO:0000313" key="10">
    <source>
        <dbReference type="EMBL" id="AYL96175.1"/>
    </source>
</evidence>
<evidence type="ECO:0000256" key="6">
    <source>
        <dbReference type="ARBA" id="ARBA00022989"/>
    </source>
</evidence>
<feature type="transmembrane region" description="Helical" evidence="8">
    <location>
        <begin position="7"/>
        <end position="27"/>
    </location>
</feature>
<feature type="transmembrane region" description="Helical" evidence="8">
    <location>
        <begin position="196"/>
        <end position="215"/>
    </location>
</feature>
<dbReference type="PROSITE" id="PS00217">
    <property type="entry name" value="SUGAR_TRANSPORT_2"/>
    <property type="match status" value="1"/>
</dbReference>
<comment type="similarity">
    <text evidence="2">Belongs to the major facilitator superfamily. EmrB family.</text>
</comment>
<dbReference type="SUPFAM" id="SSF103473">
    <property type="entry name" value="MFS general substrate transporter"/>
    <property type="match status" value="1"/>
</dbReference>
<feature type="transmembrane region" description="Helical" evidence="8">
    <location>
        <begin position="267"/>
        <end position="290"/>
    </location>
</feature>
<dbReference type="AlphaFoldDB" id="A0A494VY61"/>
<evidence type="ECO:0000259" key="9">
    <source>
        <dbReference type="PROSITE" id="PS50850"/>
    </source>
</evidence>
<keyword evidence="3" id="KW-0813">Transport</keyword>
<feature type="transmembrane region" description="Helical" evidence="8">
    <location>
        <begin position="358"/>
        <end position="382"/>
    </location>
</feature>
<feature type="transmembrane region" description="Helical" evidence="8">
    <location>
        <begin position="227"/>
        <end position="246"/>
    </location>
</feature>
<sequence>METGFRKWIIVVTIITSTIIELIDTTIVNVSINTMSGNLGASLEDTAWVITSYAIANVIIIPMTSFLAEKIGRKQYYIGSILLFTLASALCGFSHNLWELVAFRFFQGIGGGALLSTSQSILFETFPVKERPTASGIFSLGIIIGPSIGPVMGGYIVDNLSWQWIFYVNIPIGLMAALLSYIYLRPSKPSTDGRSIDWFGIFLLAVGVGSLQVVLERGETDDWFAATYIIVLTMLSIASLAILIWWELRIEHPVINLRVLKSTTLSISAIMTFVLGFGLFSAVFVFPLYAQRIIGYSAFQTGTMLLPGTLMAAMISPFLGKMLQSGLRPQYLIIMGFGLSAIFGFMMSGSNLETGNAYFFIPLICRGLGAALLIVPLTALAVSELKPQDIPQGAALNNMMRQMGGSFGIALINTYIAHRAANNRMSLIAHVTASDPFTIARRQSFVNNLIAHGTNYLRALQQSLGALENTVSRQTFLLSYMDAFLLLAIMNACCIPLVIMTIKRRKEAKVAGGKVEVPDAH</sequence>
<dbReference type="PANTHER" id="PTHR42718">
    <property type="entry name" value="MAJOR FACILITATOR SUPERFAMILY MULTIDRUG TRANSPORTER MFSC"/>
    <property type="match status" value="1"/>
</dbReference>
<evidence type="ECO:0000256" key="4">
    <source>
        <dbReference type="ARBA" id="ARBA00022475"/>
    </source>
</evidence>
<accession>A0A494VY61</accession>
<dbReference type="Pfam" id="PF07690">
    <property type="entry name" value="MFS_1"/>
    <property type="match status" value="1"/>
</dbReference>
<dbReference type="InterPro" id="IPR011701">
    <property type="entry name" value="MFS"/>
</dbReference>
<evidence type="ECO:0000256" key="5">
    <source>
        <dbReference type="ARBA" id="ARBA00022692"/>
    </source>
</evidence>
<evidence type="ECO:0000256" key="8">
    <source>
        <dbReference type="SAM" id="Phobius"/>
    </source>
</evidence>
<dbReference type="InterPro" id="IPR036259">
    <property type="entry name" value="MFS_trans_sf"/>
</dbReference>
<dbReference type="InterPro" id="IPR020846">
    <property type="entry name" value="MFS_dom"/>
</dbReference>
<dbReference type="InterPro" id="IPR004638">
    <property type="entry name" value="EmrB-like"/>
</dbReference>
<feature type="transmembrane region" description="Helical" evidence="8">
    <location>
        <begin position="135"/>
        <end position="156"/>
    </location>
</feature>
<evidence type="ECO:0000256" key="7">
    <source>
        <dbReference type="ARBA" id="ARBA00023136"/>
    </source>
</evidence>
<feature type="transmembrane region" description="Helical" evidence="8">
    <location>
        <begin position="477"/>
        <end position="499"/>
    </location>
</feature>
<feature type="domain" description="Major facilitator superfamily (MFS) profile" evidence="9">
    <location>
        <begin position="10"/>
        <end position="506"/>
    </location>
</feature>
<feature type="transmembrane region" description="Helical" evidence="8">
    <location>
        <begin position="162"/>
        <end position="184"/>
    </location>
</feature>
<reference evidence="10 11" key="1">
    <citation type="submission" date="2018-10" db="EMBL/GenBank/DDBJ databases">
        <title>Genome sequencing of Mucilaginibacter sp. HYN0043.</title>
        <authorList>
            <person name="Kim M."/>
            <person name="Yi H."/>
        </authorList>
    </citation>
    <scope>NUCLEOTIDE SEQUENCE [LARGE SCALE GENOMIC DNA]</scope>
    <source>
        <strain evidence="10 11">HYN0043</strain>
    </source>
</reference>
<feature type="transmembrane region" description="Helical" evidence="8">
    <location>
        <begin position="296"/>
        <end position="319"/>
    </location>
</feature>
<organism evidence="10 11">
    <name type="scientific">Mucilaginibacter celer</name>
    <dbReference type="NCBI Taxonomy" id="2305508"/>
    <lineage>
        <taxon>Bacteria</taxon>
        <taxon>Pseudomonadati</taxon>
        <taxon>Bacteroidota</taxon>
        <taxon>Sphingobacteriia</taxon>
        <taxon>Sphingobacteriales</taxon>
        <taxon>Sphingobacteriaceae</taxon>
        <taxon>Mucilaginibacter</taxon>
    </lineage>
</organism>
<dbReference type="GO" id="GO:0005886">
    <property type="term" value="C:plasma membrane"/>
    <property type="evidence" value="ECO:0007669"/>
    <property type="project" value="UniProtKB-SubCell"/>
</dbReference>
<keyword evidence="7 8" id="KW-0472">Membrane</keyword>
<dbReference type="RefSeq" id="WP_119409779.1">
    <property type="nucleotide sequence ID" value="NZ_CP032869.1"/>
</dbReference>
<evidence type="ECO:0000256" key="1">
    <source>
        <dbReference type="ARBA" id="ARBA00004651"/>
    </source>
</evidence>
<dbReference type="CDD" id="cd17503">
    <property type="entry name" value="MFS_LmrB_MDR_like"/>
    <property type="match status" value="1"/>
</dbReference>
<feature type="transmembrane region" description="Helical" evidence="8">
    <location>
        <begin position="331"/>
        <end position="352"/>
    </location>
</feature>
<gene>
    <name evidence="10" type="ORF">HYN43_013115</name>
</gene>
<keyword evidence="6 8" id="KW-1133">Transmembrane helix</keyword>
<comment type="subcellular location">
    <subcellularLocation>
        <location evidence="1">Cell membrane</location>
        <topology evidence="1">Multi-pass membrane protein</topology>
    </subcellularLocation>
</comment>
<keyword evidence="4" id="KW-1003">Cell membrane</keyword>
<keyword evidence="11" id="KW-1185">Reference proteome</keyword>
<protein>
    <submittedName>
        <fullName evidence="10">DHA2 family efflux MFS transporter permease subunit</fullName>
    </submittedName>
</protein>
<dbReference type="PANTHER" id="PTHR42718:SF9">
    <property type="entry name" value="MAJOR FACILITATOR SUPERFAMILY MULTIDRUG TRANSPORTER MFSC"/>
    <property type="match status" value="1"/>
</dbReference>
<dbReference type="PROSITE" id="PS00216">
    <property type="entry name" value="SUGAR_TRANSPORT_1"/>
    <property type="match status" value="1"/>
</dbReference>
<evidence type="ECO:0000256" key="3">
    <source>
        <dbReference type="ARBA" id="ARBA00022448"/>
    </source>
</evidence>